<dbReference type="OrthoDB" id="230688at2157"/>
<name>A0A6B0T5L3_9EURY</name>
<dbReference type="InterPro" id="IPR036890">
    <property type="entry name" value="HATPase_C_sf"/>
</dbReference>
<dbReference type="EMBL" id="WUUT01000001">
    <property type="protein sequence ID" value="MXR50612.1"/>
    <property type="molecule type" value="Genomic_DNA"/>
</dbReference>
<dbReference type="AlphaFoldDB" id="A0A6B0T5L3"/>
<dbReference type="GO" id="GO:0005524">
    <property type="term" value="F:ATP binding"/>
    <property type="evidence" value="ECO:0007669"/>
    <property type="project" value="UniProtKB-KW"/>
</dbReference>
<dbReference type="Proteomes" id="UP000466535">
    <property type="component" value="Unassembled WGS sequence"/>
</dbReference>
<feature type="domain" description="Histidine kinase" evidence="8">
    <location>
        <begin position="181"/>
        <end position="380"/>
    </location>
</feature>
<dbReference type="PROSITE" id="PS50109">
    <property type="entry name" value="HIS_KIN"/>
    <property type="match status" value="1"/>
</dbReference>
<evidence type="ECO:0000259" key="8">
    <source>
        <dbReference type="PROSITE" id="PS50109"/>
    </source>
</evidence>
<feature type="domain" description="PAS" evidence="9">
    <location>
        <begin position="394"/>
        <end position="439"/>
    </location>
</feature>
<keyword evidence="11" id="KW-1185">Reference proteome</keyword>
<organism evidence="10 11">
    <name type="scientific">Halovenus carboxidivorans</name>
    <dbReference type="NCBI Taxonomy" id="2692199"/>
    <lineage>
        <taxon>Archaea</taxon>
        <taxon>Methanobacteriati</taxon>
        <taxon>Methanobacteriota</taxon>
        <taxon>Stenosarchaea group</taxon>
        <taxon>Halobacteria</taxon>
        <taxon>Halobacteriales</taxon>
        <taxon>Haloarculaceae</taxon>
        <taxon>Halovenus</taxon>
    </lineage>
</organism>
<evidence type="ECO:0000256" key="7">
    <source>
        <dbReference type="SAM" id="MobiDB-lite"/>
    </source>
</evidence>
<dbReference type="InterPro" id="IPR003594">
    <property type="entry name" value="HATPase_dom"/>
</dbReference>
<feature type="region of interest" description="Disordered" evidence="7">
    <location>
        <begin position="374"/>
        <end position="394"/>
    </location>
</feature>
<dbReference type="PANTHER" id="PTHR44936">
    <property type="entry name" value="SENSOR PROTEIN CREC"/>
    <property type="match status" value="1"/>
</dbReference>
<reference evidence="10 11" key="1">
    <citation type="submission" date="2019-12" db="EMBL/GenBank/DDBJ databases">
        <title>Isolation and characterization of three novel carbon monoxide-oxidizing members of Halobacteria from salione crusts and soils.</title>
        <authorList>
            <person name="Myers M.R."/>
            <person name="King G.M."/>
        </authorList>
    </citation>
    <scope>NUCLEOTIDE SEQUENCE [LARGE SCALE GENOMIC DNA]</scope>
    <source>
        <strain evidence="10 11">WSH3</strain>
    </source>
</reference>
<dbReference type="PROSITE" id="PS50112">
    <property type="entry name" value="PAS"/>
    <property type="match status" value="1"/>
</dbReference>
<dbReference type="InterPro" id="IPR050980">
    <property type="entry name" value="2C_sensor_his_kinase"/>
</dbReference>
<comment type="caution">
    <text evidence="10">The sequence shown here is derived from an EMBL/GenBank/DDBJ whole genome shotgun (WGS) entry which is preliminary data.</text>
</comment>
<dbReference type="Pfam" id="PF02518">
    <property type="entry name" value="HATPase_c"/>
    <property type="match status" value="1"/>
</dbReference>
<keyword evidence="3" id="KW-0808">Transferase</keyword>
<comment type="catalytic activity">
    <reaction evidence="1">
        <text>ATP + protein L-histidine = ADP + protein N-phospho-L-histidine.</text>
        <dbReference type="EC" id="2.7.13.3"/>
    </reaction>
</comment>
<keyword evidence="4" id="KW-0547">Nucleotide-binding</keyword>
<dbReference type="InterPro" id="IPR029016">
    <property type="entry name" value="GAF-like_dom_sf"/>
</dbReference>
<dbReference type="Pfam" id="PF13188">
    <property type="entry name" value="PAS_8"/>
    <property type="match status" value="1"/>
</dbReference>
<dbReference type="EC" id="2.7.13.3" evidence="2"/>
<dbReference type="PANTHER" id="PTHR44936:SF10">
    <property type="entry name" value="SENSOR PROTEIN RSTB"/>
    <property type="match status" value="1"/>
</dbReference>
<evidence type="ECO:0000313" key="10">
    <source>
        <dbReference type="EMBL" id="MXR50612.1"/>
    </source>
</evidence>
<dbReference type="Gene3D" id="3.30.450.20">
    <property type="entry name" value="PAS domain"/>
    <property type="match status" value="1"/>
</dbReference>
<dbReference type="GO" id="GO:0004673">
    <property type="term" value="F:protein histidine kinase activity"/>
    <property type="evidence" value="ECO:0007669"/>
    <property type="project" value="UniProtKB-EC"/>
</dbReference>
<evidence type="ECO:0000256" key="6">
    <source>
        <dbReference type="ARBA" id="ARBA00022840"/>
    </source>
</evidence>
<gene>
    <name evidence="10" type="ORF">GRX03_03175</name>
</gene>
<protein>
    <recommendedName>
        <fullName evidence="2">histidine kinase</fullName>
        <ecNumber evidence="2">2.7.13.3</ecNumber>
    </recommendedName>
</protein>
<evidence type="ECO:0000256" key="5">
    <source>
        <dbReference type="ARBA" id="ARBA00022777"/>
    </source>
</evidence>
<dbReference type="Gene3D" id="3.30.450.40">
    <property type="match status" value="1"/>
</dbReference>
<proteinExistence type="predicted"/>
<keyword evidence="6" id="KW-0067">ATP-binding</keyword>
<accession>A0A6B0T5L3</accession>
<evidence type="ECO:0000256" key="2">
    <source>
        <dbReference type="ARBA" id="ARBA00012438"/>
    </source>
</evidence>
<evidence type="ECO:0000313" key="11">
    <source>
        <dbReference type="Proteomes" id="UP000466535"/>
    </source>
</evidence>
<dbReference type="SUPFAM" id="SSF55781">
    <property type="entry name" value="GAF domain-like"/>
    <property type="match status" value="1"/>
</dbReference>
<sequence>MSQAIRSADEARHRLYEIMKRDAPFEDKAKDALELGKSYLDVDSGFLTRIDAETDHWETVVSTDDADGLAPAGMKANLSGTYCRHTLERGSPLALHDIPNQQTGVEADKFDCYHGTTLTVNDEAYGTVCFVAADARNDPFSDAETMFAELVSRLLEHELEHEHQREQLARQTSLVNVLDRVLRHNIRNELTVIRANARLHAEQHDDCTECERIVESADELIGMSETARQLGKSINTEYDRRPTDLVAVVGDIVEQAGENYPDLSVTVDAPDRLVVPAYPSVETALWELVENVGEYAGESPTAEITLRERGESAVITIADDGPGLPDAERDVLQTGTETQLVHGSGLGLWSVYWVAMSHRGDLDIETDGGTRVTLTLPQGESSDDDPDEPQVPRAGDRYETIFDAAPVGLVMLAADGQILEANDRAETLLDCPVEEFAGRPITAVVGSATGPLGRRQLSDGNGRIERDGTALEYVLRTGVGSGQHLLVVQ</sequence>
<evidence type="ECO:0000259" key="9">
    <source>
        <dbReference type="PROSITE" id="PS50112"/>
    </source>
</evidence>
<dbReference type="InterPro" id="IPR035965">
    <property type="entry name" value="PAS-like_dom_sf"/>
</dbReference>
<dbReference type="Gene3D" id="3.30.565.10">
    <property type="entry name" value="Histidine kinase-like ATPase, C-terminal domain"/>
    <property type="match status" value="1"/>
</dbReference>
<dbReference type="SUPFAM" id="SSF55874">
    <property type="entry name" value="ATPase domain of HSP90 chaperone/DNA topoisomerase II/histidine kinase"/>
    <property type="match status" value="1"/>
</dbReference>
<evidence type="ECO:0000256" key="4">
    <source>
        <dbReference type="ARBA" id="ARBA00022741"/>
    </source>
</evidence>
<dbReference type="SMART" id="SM00065">
    <property type="entry name" value="GAF"/>
    <property type="match status" value="1"/>
</dbReference>
<dbReference type="InterPro" id="IPR003018">
    <property type="entry name" value="GAF"/>
</dbReference>
<evidence type="ECO:0000256" key="3">
    <source>
        <dbReference type="ARBA" id="ARBA00022679"/>
    </source>
</evidence>
<dbReference type="SMART" id="SM00387">
    <property type="entry name" value="HATPase_c"/>
    <property type="match status" value="1"/>
</dbReference>
<dbReference type="SUPFAM" id="SSF55785">
    <property type="entry name" value="PYP-like sensor domain (PAS domain)"/>
    <property type="match status" value="1"/>
</dbReference>
<keyword evidence="5" id="KW-0418">Kinase</keyword>
<dbReference type="InterPro" id="IPR000014">
    <property type="entry name" value="PAS"/>
</dbReference>
<dbReference type="RefSeq" id="WP_159762725.1">
    <property type="nucleotide sequence ID" value="NZ_WUUT01000001.1"/>
</dbReference>
<dbReference type="CDD" id="cd00130">
    <property type="entry name" value="PAS"/>
    <property type="match status" value="1"/>
</dbReference>
<dbReference type="SMART" id="SM00091">
    <property type="entry name" value="PAS"/>
    <property type="match status" value="1"/>
</dbReference>
<dbReference type="InterPro" id="IPR005467">
    <property type="entry name" value="His_kinase_dom"/>
</dbReference>
<evidence type="ECO:0000256" key="1">
    <source>
        <dbReference type="ARBA" id="ARBA00000085"/>
    </source>
</evidence>